<proteinExistence type="predicted"/>
<protein>
    <submittedName>
        <fullName evidence="1">Uncharacterized protein</fullName>
    </submittedName>
</protein>
<name>A0ABU6YSH4_9FABA</name>
<evidence type="ECO:0000313" key="1">
    <source>
        <dbReference type="EMBL" id="MED6212411.1"/>
    </source>
</evidence>
<reference evidence="1 2" key="1">
    <citation type="journal article" date="2023" name="Plants (Basel)">
        <title>Bridging the Gap: Combining Genomics and Transcriptomics Approaches to Understand Stylosanthes scabra, an Orphan Legume from the Brazilian Caatinga.</title>
        <authorList>
            <person name="Ferreira-Neto J.R.C."/>
            <person name="da Silva M.D."/>
            <person name="Binneck E."/>
            <person name="de Melo N.F."/>
            <person name="da Silva R.H."/>
            <person name="de Melo A.L.T.M."/>
            <person name="Pandolfi V."/>
            <person name="Bustamante F.O."/>
            <person name="Brasileiro-Vidal A.C."/>
            <person name="Benko-Iseppon A.M."/>
        </authorList>
    </citation>
    <scope>NUCLEOTIDE SEQUENCE [LARGE SCALE GENOMIC DNA]</scope>
    <source>
        <tissue evidence="1">Leaves</tissue>
    </source>
</reference>
<keyword evidence="2" id="KW-1185">Reference proteome</keyword>
<evidence type="ECO:0000313" key="2">
    <source>
        <dbReference type="Proteomes" id="UP001341840"/>
    </source>
</evidence>
<dbReference type="EMBL" id="JASCZI010242953">
    <property type="protein sequence ID" value="MED6212411.1"/>
    <property type="molecule type" value="Genomic_DNA"/>
</dbReference>
<sequence length="199" mass="23379">MKKPILKPRYLSEGLIPKDKYPMFWRLMEKQHLRGLLSFRERYYPRLMAAVATTLRIENKLDENGDGEFYMVFKLAGVKYALDLDDLASIWGLRNDRKLCKGGRNPPEYMGRLYHERAIETLRLSGLSGGKYLVRNMTTDHRLLHFMLSYVLIPRTGNHGTVGEEDLIILLAMVDEVRLNWPFLLAYQLYYYTIRQVTV</sequence>
<comment type="caution">
    <text evidence="1">The sequence shown here is derived from an EMBL/GenBank/DDBJ whole genome shotgun (WGS) entry which is preliminary data.</text>
</comment>
<dbReference type="Proteomes" id="UP001341840">
    <property type="component" value="Unassembled WGS sequence"/>
</dbReference>
<gene>
    <name evidence="1" type="ORF">PIB30_083021</name>
</gene>
<organism evidence="1 2">
    <name type="scientific">Stylosanthes scabra</name>
    <dbReference type="NCBI Taxonomy" id="79078"/>
    <lineage>
        <taxon>Eukaryota</taxon>
        <taxon>Viridiplantae</taxon>
        <taxon>Streptophyta</taxon>
        <taxon>Embryophyta</taxon>
        <taxon>Tracheophyta</taxon>
        <taxon>Spermatophyta</taxon>
        <taxon>Magnoliopsida</taxon>
        <taxon>eudicotyledons</taxon>
        <taxon>Gunneridae</taxon>
        <taxon>Pentapetalae</taxon>
        <taxon>rosids</taxon>
        <taxon>fabids</taxon>
        <taxon>Fabales</taxon>
        <taxon>Fabaceae</taxon>
        <taxon>Papilionoideae</taxon>
        <taxon>50 kb inversion clade</taxon>
        <taxon>dalbergioids sensu lato</taxon>
        <taxon>Dalbergieae</taxon>
        <taxon>Pterocarpus clade</taxon>
        <taxon>Stylosanthes</taxon>
    </lineage>
</organism>
<accession>A0ABU6YSH4</accession>